<evidence type="ECO:0000313" key="1">
    <source>
        <dbReference type="EMBL" id="MBE0465530.1"/>
    </source>
</evidence>
<gene>
    <name evidence="1" type="ORF">EI547_19125</name>
</gene>
<reference evidence="1 2" key="1">
    <citation type="submission" date="2020-07" db="EMBL/GenBank/DDBJ databases">
        <title>Halophilic bacteria isolated from french cheeses.</title>
        <authorList>
            <person name="Kothe C.I."/>
            <person name="Farah-Kraiem B."/>
            <person name="Renault P."/>
            <person name="Dridi B."/>
        </authorList>
    </citation>
    <scope>NUCLEOTIDE SEQUENCE [LARGE SCALE GENOMIC DNA]</scope>
    <source>
        <strain evidence="1 2">FME20</strain>
    </source>
</reference>
<dbReference type="Pfam" id="PF04365">
    <property type="entry name" value="BrnT_toxin"/>
    <property type="match status" value="1"/>
</dbReference>
<comment type="caution">
    <text evidence="1">The sequence shown here is derived from an EMBL/GenBank/DDBJ whole genome shotgun (WGS) entry which is preliminary data.</text>
</comment>
<organism evidence="1 2">
    <name type="scientific">Halomonas colorata</name>
    <dbReference type="NCBI Taxonomy" id="2742615"/>
    <lineage>
        <taxon>Bacteria</taxon>
        <taxon>Pseudomonadati</taxon>
        <taxon>Pseudomonadota</taxon>
        <taxon>Gammaproteobacteria</taxon>
        <taxon>Oceanospirillales</taxon>
        <taxon>Halomonadaceae</taxon>
        <taxon>Halomonas</taxon>
    </lineage>
</organism>
<sequence>MASGSEIEYDLRKQQDTLQHRGLDFNDAPAVFAGKTLSMLDDRHNYGEERIITVGKLAGKITMIVWTHRGKKRRIISMRYANERERQRYEQHLV</sequence>
<dbReference type="EMBL" id="RRZB01000123">
    <property type="protein sequence ID" value="MBE0465530.1"/>
    <property type="molecule type" value="Genomic_DNA"/>
</dbReference>
<accession>A0ABR9G3W1</accession>
<evidence type="ECO:0000313" key="2">
    <source>
        <dbReference type="Proteomes" id="UP001645038"/>
    </source>
</evidence>
<protein>
    <submittedName>
        <fullName evidence="1">BrnT family toxin</fullName>
    </submittedName>
</protein>
<dbReference type="InterPro" id="IPR038573">
    <property type="entry name" value="BrnT_sf"/>
</dbReference>
<proteinExistence type="predicted"/>
<dbReference type="Gene3D" id="3.10.450.530">
    <property type="entry name" value="Ribonuclease toxin, BrnT, of type II toxin-antitoxin system"/>
    <property type="match status" value="1"/>
</dbReference>
<dbReference type="RefSeq" id="WP_192539942.1">
    <property type="nucleotide sequence ID" value="NZ_RRZB01000123.1"/>
</dbReference>
<dbReference type="InterPro" id="IPR007460">
    <property type="entry name" value="BrnT_toxin"/>
</dbReference>
<keyword evidence="2" id="KW-1185">Reference proteome</keyword>
<dbReference type="Proteomes" id="UP001645038">
    <property type="component" value="Unassembled WGS sequence"/>
</dbReference>
<name>A0ABR9G3W1_9GAMM</name>